<dbReference type="RefSeq" id="WP_085088043.1">
    <property type="nucleotide sequence ID" value="NZ_JACKSU010000053.1"/>
</dbReference>
<protein>
    <submittedName>
        <fullName evidence="1">Uncharacterized protein</fullName>
    </submittedName>
</protein>
<organism evidence="1 2">
    <name type="scientific">Mycobacterium gordonae</name>
    <dbReference type="NCBI Taxonomy" id="1778"/>
    <lineage>
        <taxon>Bacteria</taxon>
        <taxon>Bacillati</taxon>
        <taxon>Actinomycetota</taxon>
        <taxon>Actinomycetes</taxon>
        <taxon>Mycobacteriales</taxon>
        <taxon>Mycobacteriaceae</taxon>
        <taxon>Mycobacterium</taxon>
    </lineage>
</organism>
<reference evidence="1 2" key="1">
    <citation type="submission" date="2016-01" db="EMBL/GenBank/DDBJ databases">
        <title>The new phylogeny of the genus Mycobacterium.</title>
        <authorList>
            <person name="Tarcisio F."/>
            <person name="Conor M."/>
            <person name="Antonella G."/>
            <person name="Elisabetta G."/>
            <person name="Giulia F.S."/>
            <person name="Sara T."/>
            <person name="Anna F."/>
            <person name="Clotilde B."/>
            <person name="Roberto B."/>
            <person name="Veronica D.S."/>
            <person name="Fabio R."/>
            <person name="Monica P."/>
            <person name="Olivier J."/>
            <person name="Enrico T."/>
            <person name="Nicola S."/>
        </authorList>
    </citation>
    <scope>NUCLEOTIDE SEQUENCE [LARGE SCALE GENOMIC DNA]</scope>
    <source>
        <strain evidence="1 2">DSM 44160</strain>
    </source>
</reference>
<accession>A0A1X1W7N7</accession>
<sequence length="237" mass="25650">MGAAITDLTTFIRQRRADVTKDAAPEAALVEFGAARMHFETTDGRRLSGCREWRGSVRMSALGHRGAPDVEAAVVQFLILRAGYENPAKVLPQFGDRAAAFVELFDDQWLDPALDESEDFAAGMPLSTVLIVLGATVDSGLPPESRLRAWAVAETVHTMLPTTAGLVLMPALPSATAPRHKLVSTDQIDPDWVRIGCASVPGHARFYGRATAFVYLEEARDALAGVRDEPIRISLPD</sequence>
<dbReference type="Proteomes" id="UP000193928">
    <property type="component" value="Unassembled WGS sequence"/>
</dbReference>
<evidence type="ECO:0000313" key="1">
    <source>
        <dbReference type="EMBL" id="ORV82625.1"/>
    </source>
</evidence>
<dbReference type="AlphaFoldDB" id="A0A1X1W7N7"/>
<gene>
    <name evidence="1" type="ORF">AWC08_28640</name>
</gene>
<keyword evidence="2" id="KW-1185">Reference proteome</keyword>
<evidence type="ECO:0000313" key="2">
    <source>
        <dbReference type="Proteomes" id="UP000193928"/>
    </source>
</evidence>
<name>A0A1X1W7N7_MYCGO</name>
<comment type="caution">
    <text evidence="1">The sequence shown here is derived from an EMBL/GenBank/DDBJ whole genome shotgun (WGS) entry which is preliminary data.</text>
</comment>
<proteinExistence type="predicted"/>
<dbReference type="EMBL" id="LQOY01000110">
    <property type="protein sequence ID" value="ORV82625.1"/>
    <property type="molecule type" value="Genomic_DNA"/>
</dbReference>